<dbReference type="CDD" id="cd00093">
    <property type="entry name" value="HTH_XRE"/>
    <property type="match status" value="1"/>
</dbReference>
<dbReference type="SMART" id="SM00530">
    <property type="entry name" value="HTH_XRE"/>
    <property type="match status" value="1"/>
</dbReference>
<dbReference type="EMBL" id="BK015908">
    <property type="protein sequence ID" value="DAF84701.1"/>
    <property type="molecule type" value="Genomic_DNA"/>
</dbReference>
<dbReference type="PROSITE" id="PS50943">
    <property type="entry name" value="HTH_CROC1"/>
    <property type="match status" value="1"/>
</dbReference>
<dbReference type="InterPro" id="IPR001387">
    <property type="entry name" value="Cro/C1-type_HTH"/>
</dbReference>
<dbReference type="Pfam" id="PF13560">
    <property type="entry name" value="HTH_31"/>
    <property type="match status" value="1"/>
</dbReference>
<evidence type="ECO:0000313" key="2">
    <source>
        <dbReference type="EMBL" id="DAF84701.1"/>
    </source>
</evidence>
<accession>A0A8S5TR79</accession>
<organism evidence="2">
    <name type="scientific">Siphoviridae sp. ctss15</name>
    <dbReference type="NCBI Taxonomy" id="2825699"/>
    <lineage>
        <taxon>Viruses</taxon>
        <taxon>Duplodnaviria</taxon>
        <taxon>Heunggongvirae</taxon>
        <taxon>Uroviricota</taxon>
        <taxon>Caudoviricetes</taxon>
    </lineage>
</organism>
<name>A0A8S5TR79_9CAUD</name>
<evidence type="ECO:0000259" key="1">
    <source>
        <dbReference type="PROSITE" id="PS50943"/>
    </source>
</evidence>
<dbReference type="GO" id="GO:0003677">
    <property type="term" value="F:DNA binding"/>
    <property type="evidence" value="ECO:0007669"/>
    <property type="project" value="InterPro"/>
</dbReference>
<sequence>MITHNEGRTQILTLRELRERSGLTRAQVAKKLNVDLSCVTHWELGDWRPLRKYHKKLAKMYGVTVDELFESSDGQ</sequence>
<reference evidence="2" key="1">
    <citation type="journal article" date="2021" name="Proc. Natl. Acad. Sci. U.S.A.">
        <title>A Catalog of Tens of Thousands of Viruses from Human Metagenomes Reveals Hidden Associations with Chronic Diseases.</title>
        <authorList>
            <person name="Tisza M.J."/>
            <person name="Buck C.B."/>
        </authorList>
    </citation>
    <scope>NUCLEOTIDE SEQUENCE</scope>
    <source>
        <strain evidence="2">Ctss15</strain>
    </source>
</reference>
<dbReference type="InterPro" id="IPR010982">
    <property type="entry name" value="Lambda_DNA-bd_dom_sf"/>
</dbReference>
<protein>
    <submittedName>
        <fullName evidence="2">Helix-turn-helix XRE-family like protein</fullName>
    </submittedName>
</protein>
<proteinExistence type="predicted"/>
<dbReference type="SUPFAM" id="SSF47413">
    <property type="entry name" value="lambda repressor-like DNA-binding domains"/>
    <property type="match status" value="1"/>
</dbReference>
<feature type="domain" description="HTH cro/C1-type" evidence="1">
    <location>
        <begin position="14"/>
        <end position="68"/>
    </location>
</feature>
<dbReference type="Gene3D" id="1.10.260.40">
    <property type="entry name" value="lambda repressor-like DNA-binding domains"/>
    <property type="match status" value="1"/>
</dbReference>